<dbReference type="InterPro" id="IPR002925">
    <property type="entry name" value="Dienelactn_hydro"/>
</dbReference>
<organism evidence="2">
    <name type="scientific">marine metagenome</name>
    <dbReference type="NCBI Taxonomy" id="408172"/>
    <lineage>
        <taxon>unclassified sequences</taxon>
        <taxon>metagenomes</taxon>
        <taxon>ecological metagenomes</taxon>
    </lineage>
</organism>
<sequence>MAPYEGMIAEMVTLVGHNNDEISAYYARPMGAGPFPGIVLIHHMPGWDELYREFTRKFAHHGYAAISHNLYERDGQGSPEDVAAIARSNGGVGDTQVLGDTDSAIQFLRSQPNSNGKVGVIGTCSGGRQTYLVACKSAQKVDAAADLWGGRVVMEENELSEKMPVAPIDYTDQLNCPLLGLFGEDDASPPPSQVKIHEDELKRLGKDYEFHMYPGAGHGFFYYDRPM</sequence>
<dbReference type="GO" id="GO:0016787">
    <property type="term" value="F:hydrolase activity"/>
    <property type="evidence" value="ECO:0007669"/>
    <property type="project" value="InterPro"/>
</dbReference>
<dbReference type="InterPro" id="IPR051049">
    <property type="entry name" value="Dienelactone_hydrolase-like"/>
</dbReference>
<feature type="domain" description="Dienelactone hydrolase" evidence="1">
    <location>
        <begin position="22"/>
        <end position="225"/>
    </location>
</feature>
<reference evidence="2" key="1">
    <citation type="submission" date="2018-05" db="EMBL/GenBank/DDBJ databases">
        <authorList>
            <person name="Lanie J.A."/>
            <person name="Ng W.-L."/>
            <person name="Kazmierczak K.M."/>
            <person name="Andrzejewski T.M."/>
            <person name="Davidsen T.M."/>
            <person name="Wayne K.J."/>
            <person name="Tettelin H."/>
            <person name="Glass J.I."/>
            <person name="Rusch D."/>
            <person name="Podicherti R."/>
            <person name="Tsui H.-C.T."/>
            <person name="Winkler M.E."/>
        </authorList>
    </citation>
    <scope>NUCLEOTIDE SEQUENCE</scope>
</reference>
<dbReference type="PANTHER" id="PTHR46623">
    <property type="entry name" value="CARBOXYMETHYLENEBUTENOLIDASE-RELATED"/>
    <property type="match status" value="1"/>
</dbReference>
<dbReference type="EMBL" id="UINC01049637">
    <property type="protein sequence ID" value="SVB61657.1"/>
    <property type="molecule type" value="Genomic_DNA"/>
</dbReference>
<proteinExistence type="predicted"/>
<evidence type="ECO:0000259" key="1">
    <source>
        <dbReference type="Pfam" id="PF01738"/>
    </source>
</evidence>
<gene>
    <name evidence="2" type="ORF">METZ01_LOCUS214511</name>
</gene>
<feature type="non-terminal residue" evidence="2">
    <location>
        <position position="227"/>
    </location>
</feature>
<dbReference type="SUPFAM" id="SSF53474">
    <property type="entry name" value="alpha/beta-Hydrolases"/>
    <property type="match status" value="1"/>
</dbReference>
<dbReference type="Pfam" id="PF01738">
    <property type="entry name" value="DLH"/>
    <property type="match status" value="1"/>
</dbReference>
<dbReference type="PANTHER" id="PTHR46623:SF6">
    <property type="entry name" value="ALPHA_BETA-HYDROLASES SUPERFAMILY PROTEIN"/>
    <property type="match status" value="1"/>
</dbReference>
<accession>A0A382FHP4</accession>
<name>A0A382FHP4_9ZZZZ</name>
<protein>
    <recommendedName>
        <fullName evidence="1">Dienelactone hydrolase domain-containing protein</fullName>
    </recommendedName>
</protein>
<dbReference type="AlphaFoldDB" id="A0A382FHP4"/>
<dbReference type="InterPro" id="IPR029058">
    <property type="entry name" value="AB_hydrolase_fold"/>
</dbReference>
<evidence type="ECO:0000313" key="2">
    <source>
        <dbReference type="EMBL" id="SVB61657.1"/>
    </source>
</evidence>
<dbReference type="Gene3D" id="3.40.50.1820">
    <property type="entry name" value="alpha/beta hydrolase"/>
    <property type="match status" value="1"/>
</dbReference>